<keyword evidence="3" id="KW-1185">Reference proteome</keyword>
<dbReference type="SUPFAM" id="SSF55874">
    <property type="entry name" value="ATPase domain of HSP90 chaperone/DNA topoisomerase II/histidine kinase"/>
    <property type="match status" value="2"/>
</dbReference>
<feature type="domain" description="Sacsin/Nov" evidence="1">
    <location>
        <begin position="324"/>
        <end position="562"/>
    </location>
</feature>
<sequence>MFIHRKASLAQNQSSNIIGEQANGLLNILMKNQHLLESFNSNKKSKDVLADLKIIQPLRKPKSYPVVLKWFECPDVFCKPSEMVVNAENLVGSTMPLFPDLPIEFIQKLNPSCRRIPIAKVFEQLLLLEKSYNEMCKPELHHFVKQIYSFLNEATIDMALIGSMKNRSVVWTGHGFCQPQNIYLNSSNDDIHLEPYLYQLPGEFLYMKNFFQRLGCKECQSPELFVDVQEQIKLHHIQSHSHSTIDYNVLIPVETEVEYQLLLKYIHECAYRSSHWSEDAKVIDEEEPFVVHPDITFASSIGVKSIEEHYLSETGVLDWEQEISLVSRIKSLLKGYRDGLSVPKELIQNADDAGATKVCFLYDERENLDCRTYLLNDKMSECQGPALWVYNNAQFCEADLKNITKVEESTKDLSKIGKFGVGFCSVYNLTDVPSFVSGDIMVFFDPQGSYLMKNKTKGMKIDMKLLRNQRMLHKWSDQFKPFQNIFGCDLSTAGSRIPHFDGTLFRLPLRTQQQSCSELSNIVYSRDEMRTLLEIFIESAGNLLLFTQNVSEIEICHLTEIDTRRKRLIFKVSRNLKWHSPLRFKEDEEDRINHNKVPVLKHCSQKMFNSSDRNANFGTYQYSAEVDMKFKEIGKQFHGQTGKSTKTTWMVSWASGTNECLKQSIQNIGALMLPIAATAAMIEDTNGERIAVPMSNAPHGFYKSGHVFCVLPLPIETPFNFHVSGSFAVTQDRNQLSIETSDAKKRFEFNWNQAVMQDAVVKSLFSLLQSIKENDVKPGKDLHLLWPVSHSRVVDLDIYRAMQDEFIAELVTSNQEVIFQSDLDHWTQFSSCRMLDPQLFNSDIGHIAYRHTLLYLKDRGKILIQMPDWLLNRFTMVCENLLIDSLFSTEMFYEEVFFPLVNQGIISDIDRNKLLLYAVDTNNEKINQFLKNHACFPSTRGILRKPSDIILKQSSLSKLFLPGDGYFLDFSVDQETELRVELFKKLGMMCKSLPDCLIVNRCASVEQLSKKCVYCAMQRCKDMFEYFERHPPKMDNELVNALTKIKFLPVMIKPKNWPFQWEVAGNVEKNKACGPKHKLKHVSPKMLLPQFFTMECPENLYHDDCKDLICCTKLVVYTRGIITKNVDQVLQSLGLKGYDKTGVALDHVVRQIQILIDQCDIETIKSLRPVLETILKWLDNECKRLSDGNEEELKSLLEPLQSSTCLLINDALWSPSQVAFNFDGNCLPYLVGVNQKDTYLSRCKTLLSFLRVKDRYTTNDISKVLLSVKVKLDIKEPINEEQVYQYCSLLNALCMALKDEDIEEGLYPPLKDGEILVPDDENYLHPVHVLCLNDDVEIERSKSMKFVCKHISRAQANILGIKSKKRKKISEHYNEMPFGQTEDLTTRIHKLLEGYPADEGIFKELLQNADDAGATEIHFVTDFNNYSSAKVFDGDFKELQGPSLLVYNNSSFSDNDLKFIQLLGIGSKKNDPTTTGF</sequence>
<gene>
    <name evidence="2" type="ORF">MCOR_25403</name>
</gene>
<reference evidence="2 3" key="1">
    <citation type="submission" date="2020-06" db="EMBL/GenBank/DDBJ databases">
        <authorList>
            <person name="Li R."/>
            <person name="Bekaert M."/>
        </authorList>
    </citation>
    <scope>NUCLEOTIDE SEQUENCE [LARGE SCALE GENOMIC DNA]</scope>
    <source>
        <strain evidence="3">wild</strain>
    </source>
</reference>
<dbReference type="InterPro" id="IPR058210">
    <property type="entry name" value="SACS/Nov_dom"/>
</dbReference>
<dbReference type="PANTHER" id="PTHR15600">
    <property type="entry name" value="SACSIN"/>
    <property type="match status" value="1"/>
</dbReference>
<dbReference type="InterPro" id="IPR036890">
    <property type="entry name" value="HATPase_C_sf"/>
</dbReference>
<dbReference type="EMBL" id="CACVKT020004498">
    <property type="protein sequence ID" value="CAC5390293.1"/>
    <property type="molecule type" value="Genomic_DNA"/>
</dbReference>
<organism evidence="2 3">
    <name type="scientific">Mytilus coruscus</name>
    <name type="common">Sea mussel</name>
    <dbReference type="NCBI Taxonomy" id="42192"/>
    <lineage>
        <taxon>Eukaryota</taxon>
        <taxon>Metazoa</taxon>
        <taxon>Spiralia</taxon>
        <taxon>Lophotrochozoa</taxon>
        <taxon>Mollusca</taxon>
        <taxon>Bivalvia</taxon>
        <taxon>Autobranchia</taxon>
        <taxon>Pteriomorphia</taxon>
        <taxon>Mytilida</taxon>
        <taxon>Mytiloidea</taxon>
        <taxon>Mytilidae</taxon>
        <taxon>Mytilinae</taxon>
        <taxon>Mytilus</taxon>
    </lineage>
</organism>
<dbReference type="Pfam" id="PF25794">
    <property type="entry name" value="SACS"/>
    <property type="match status" value="2"/>
</dbReference>
<dbReference type="InterPro" id="IPR052972">
    <property type="entry name" value="Sacsin_chaperone_reg"/>
</dbReference>
<protein>
    <recommendedName>
        <fullName evidence="1">Sacsin/Nov domain-containing protein</fullName>
    </recommendedName>
</protein>
<name>A0A6J8C268_MYTCO</name>
<dbReference type="Proteomes" id="UP000507470">
    <property type="component" value="Unassembled WGS sequence"/>
</dbReference>
<dbReference type="PANTHER" id="PTHR15600:SF42">
    <property type="entry name" value="SACSIN"/>
    <property type="match status" value="1"/>
</dbReference>
<evidence type="ECO:0000259" key="1">
    <source>
        <dbReference type="Pfam" id="PF25794"/>
    </source>
</evidence>
<evidence type="ECO:0000313" key="2">
    <source>
        <dbReference type="EMBL" id="CAC5390293.1"/>
    </source>
</evidence>
<feature type="domain" description="Sacsin/Nov" evidence="1">
    <location>
        <begin position="1382"/>
        <end position="1476"/>
    </location>
</feature>
<accession>A0A6J8C268</accession>
<dbReference type="OrthoDB" id="6140196at2759"/>
<proteinExistence type="predicted"/>
<dbReference type="NCBIfam" id="NF047352">
    <property type="entry name" value="P_loop_sacsin"/>
    <property type="match status" value="1"/>
</dbReference>
<dbReference type="GO" id="GO:0030544">
    <property type="term" value="F:Hsp70 protein binding"/>
    <property type="evidence" value="ECO:0007669"/>
    <property type="project" value="TreeGrafter"/>
</dbReference>
<evidence type="ECO:0000313" key="3">
    <source>
        <dbReference type="Proteomes" id="UP000507470"/>
    </source>
</evidence>